<dbReference type="AlphaFoldDB" id="A0A6M3IDU9"/>
<feature type="coiled-coil region" evidence="1">
    <location>
        <begin position="587"/>
        <end position="624"/>
    </location>
</feature>
<name>A0A6M3IDU9_9ZZZZ</name>
<keyword evidence="1" id="KW-0175">Coiled coil</keyword>
<proteinExistence type="predicted"/>
<evidence type="ECO:0000256" key="1">
    <source>
        <dbReference type="SAM" id="Coils"/>
    </source>
</evidence>
<dbReference type="EMBL" id="MT141154">
    <property type="protein sequence ID" value="QJA55367.1"/>
    <property type="molecule type" value="Genomic_DNA"/>
</dbReference>
<evidence type="ECO:0000313" key="2">
    <source>
        <dbReference type="EMBL" id="QJA55367.1"/>
    </source>
</evidence>
<gene>
    <name evidence="2" type="ORF">MM415B02060_0006</name>
</gene>
<accession>A0A6M3IDU9</accession>
<dbReference type="InterPro" id="IPR056909">
    <property type="entry name" value="SU10_portal"/>
</dbReference>
<reference evidence="2" key="1">
    <citation type="submission" date="2020-03" db="EMBL/GenBank/DDBJ databases">
        <title>The deep terrestrial virosphere.</title>
        <authorList>
            <person name="Holmfeldt K."/>
            <person name="Nilsson E."/>
            <person name="Simone D."/>
            <person name="Lopez-Fernandez M."/>
            <person name="Wu X."/>
            <person name="de Brujin I."/>
            <person name="Lundin D."/>
            <person name="Andersson A."/>
            <person name="Bertilsson S."/>
            <person name="Dopson M."/>
        </authorList>
    </citation>
    <scope>NUCLEOTIDE SEQUENCE</scope>
    <source>
        <strain evidence="2">MM415B02060</strain>
    </source>
</reference>
<organism evidence="2">
    <name type="scientific">viral metagenome</name>
    <dbReference type="NCBI Taxonomy" id="1070528"/>
    <lineage>
        <taxon>unclassified sequences</taxon>
        <taxon>metagenomes</taxon>
        <taxon>organismal metagenomes</taxon>
    </lineage>
</organism>
<protein>
    <recommendedName>
        <fullName evidence="3">Portal protein</fullName>
    </recommendedName>
</protein>
<sequence>MLNYDQIQQIVSKEVDDAEEYSTVRLTRRKEAWDRYYGRKLGNETSGRSQFITRDTMDTIEWMLPYFIRTFASGDAKLTMKIKGQPAWVGQALMHKIHEDMDDVSPSIFLLEYQWFKDALVTDTAFVKPQWLRDIEKVDVEMTNISSENIQKMMNDPEVKIKKIVQEENMFGPPVFTVDATIDRVIEDTIVADNVPYWEFLTSRDARDINDEHPKGQKTKVTIDYLKRIDRGYRKEKEPFFKGLGDIVDSIDSQTPDIGYPSQHSAGESHLGYDGEPADNVKYTSRNIQTVELVEWCTRIDTNEDGFLENVICWLVSGEKIKEKKLIRWEVNEEGFIPFCGLKPIIDCYKLYGISWADLIIEIQNLHTMLLRRILDNFDFQNSGRWIVDPEAGIDVDSLLDNAPGGMIIGKIDGIKDVSPKGFMPGSFAILEYVKTIKESRTGLSDPTKGVPDPMNQTATGMQLIYSASMQRLELIARIFAETGIKDLYRKFGMLYQKYMNKPFMTEMFGDQRQVTPEMIRGKIVVTVNLGVAAQIGMQEAQKVQQVVGFLNGLNQQFPGLLNPQKIHNISRKYITSMGFRDVDEFINDLKAYTEEYAQQIQAQQQQRERMIALQQKMDEMELMLKGKDIDTRAKTESTRIQSDDVADQRKFVVNKDRIEAQREKAYLDNSLGKEEAKLTASVALRVKEMDKEISELDAAVDAAKAKLNAAVTLRTKAQKNGT</sequence>
<evidence type="ECO:0008006" key="3">
    <source>
        <dbReference type="Google" id="ProtNLM"/>
    </source>
</evidence>
<dbReference type="Pfam" id="PF23899">
    <property type="entry name" value="SU10_portal"/>
    <property type="match status" value="1"/>
</dbReference>